<protein>
    <submittedName>
        <fullName evidence="1">Uncharacterized protein</fullName>
    </submittedName>
</protein>
<gene>
    <name evidence="1" type="ORF">M5D96_002861</name>
</gene>
<name>A0A9P9Z197_9MUSC</name>
<organism evidence="1 2">
    <name type="scientific">Drosophila gunungcola</name>
    <name type="common">fruit fly</name>
    <dbReference type="NCBI Taxonomy" id="103775"/>
    <lineage>
        <taxon>Eukaryota</taxon>
        <taxon>Metazoa</taxon>
        <taxon>Ecdysozoa</taxon>
        <taxon>Arthropoda</taxon>
        <taxon>Hexapoda</taxon>
        <taxon>Insecta</taxon>
        <taxon>Pterygota</taxon>
        <taxon>Neoptera</taxon>
        <taxon>Endopterygota</taxon>
        <taxon>Diptera</taxon>
        <taxon>Brachycera</taxon>
        <taxon>Muscomorpha</taxon>
        <taxon>Ephydroidea</taxon>
        <taxon>Drosophilidae</taxon>
        <taxon>Drosophila</taxon>
        <taxon>Sophophora</taxon>
    </lineage>
</organism>
<sequence>MTKAGPYFDSRTRSCNQKICNHLDSWMETNQSTLSFEYNKLQRLTHFLYIRQADVESLVGIGKPHQSNVGHHKAAEVALVAGQVPDSLHLAVDLLIWQDDQLTRLNDGSAQLQVAILVEQFCCRLPY</sequence>
<comment type="caution">
    <text evidence="1">The sequence shown here is derived from an EMBL/GenBank/DDBJ whole genome shotgun (WGS) entry which is preliminary data.</text>
</comment>
<dbReference type="EMBL" id="JAMKOV010000001">
    <property type="protein sequence ID" value="KAI8046648.1"/>
    <property type="molecule type" value="Genomic_DNA"/>
</dbReference>
<reference evidence="1" key="1">
    <citation type="journal article" date="2023" name="Genome Biol. Evol.">
        <title>Long-read-based Genome Assembly of Drosophila gunungcola Reveals Fewer Chemosensory Genes in Flower-breeding Species.</title>
        <authorList>
            <person name="Negi A."/>
            <person name="Liao B.Y."/>
            <person name="Yeh S.D."/>
        </authorList>
    </citation>
    <scope>NUCLEOTIDE SEQUENCE</scope>
    <source>
        <strain evidence="1">Sukarami</strain>
    </source>
</reference>
<dbReference type="AlphaFoldDB" id="A0A9P9Z197"/>
<keyword evidence="2" id="KW-1185">Reference proteome</keyword>
<evidence type="ECO:0000313" key="2">
    <source>
        <dbReference type="Proteomes" id="UP001059596"/>
    </source>
</evidence>
<proteinExistence type="predicted"/>
<dbReference type="Proteomes" id="UP001059596">
    <property type="component" value="Chromosome 3R"/>
</dbReference>
<accession>A0A9P9Z197</accession>
<evidence type="ECO:0000313" key="1">
    <source>
        <dbReference type="EMBL" id="KAI8046648.1"/>
    </source>
</evidence>